<dbReference type="OMA" id="HNASHEN"/>
<keyword evidence="1" id="KW-0677">Repeat</keyword>
<dbReference type="InterPro" id="IPR046349">
    <property type="entry name" value="C1-like_sf"/>
</dbReference>
<dbReference type="Gene3D" id="3.40.50.300">
    <property type="entry name" value="P-loop containing nucleotide triphosphate hydrolases"/>
    <property type="match status" value="1"/>
</dbReference>
<keyword evidence="7" id="KW-1185">Reference proteome</keyword>
<gene>
    <name evidence="6" type="ORF">OsI_29135</name>
</gene>
<dbReference type="Gramene" id="BGIOSGA027022-TA">
    <property type="protein sequence ID" value="BGIOSGA027022-PA"/>
    <property type="gene ID" value="BGIOSGA027022"/>
</dbReference>
<feature type="domain" description="Disease resistance protein winged helix" evidence="4">
    <location>
        <begin position="402"/>
        <end position="473"/>
    </location>
</feature>
<evidence type="ECO:0000259" key="5">
    <source>
        <dbReference type="Pfam" id="PF23598"/>
    </source>
</evidence>
<dbReference type="Pfam" id="PF23559">
    <property type="entry name" value="WHD_DRP"/>
    <property type="match status" value="1"/>
</dbReference>
<evidence type="ECO:0000313" key="6">
    <source>
        <dbReference type="EMBL" id="EAZ06896.1"/>
    </source>
</evidence>
<dbReference type="GO" id="GO:0009626">
    <property type="term" value="P:plant-type hypersensitive response"/>
    <property type="evidence" value="ECO:0007669"/>
    <property type="project" value="UniProtKB-ARBA"/>
</dbReference>
<dbReference type="InterPro" id="IPR042197">
    <property type="entry name" value="Apaf_helical"/>
</dbReference>
<dbReference type="Gene3D" id="1.20.5.4130">
    <property type="match status" value="1"/>
</dbReference>
<protein>
    <submittedName>
        <fullName evidence="6">Uncharacterized protein</fullName>
    </submittedName>
</protein>
<dbReference type="InterPro" id="IPR055414">
    <property type="entry name" value="LRR_R13L4/SHOC2-like"/>
</dbReference>
<dbReference type="Pfam" id="PF23598">
    <property type="entry name" value="LRR_14"/>
    <property type="match status" value="1"/>
</dbReference>
<dbReference type="GO" id="GO:0042742">
    <property type="term" value="P:defense response to bacterium"/>
    <property type="evidence" value="ECO:0007669"/>
    <property type="project" value="UniProtKB-ARBA"/>
</dbReference>
<dbReference type="Gene3D" id="1.10.10.10">
    <property type="entry name" value="Winged helix-like DNA-binding domain superfamily/Winged helix DNA-binding domain"/>
    <property type="match status" value="1"/>
</dbReference>
<evidence type="ECO:0000313" key="7">
    <source>
        <dbReference type="Proteomes" id="UP000007015"/>
    </source>
</evidence>
<dbReference type="InterPro" id="IPR044974">
    <property type="entry name" value="Disease_R_plants"/>
</dbReference>
<dbReference type="SUPFAM" id="SSF57889">
    <property type="entry name" value="Cysteine-rich domain"/>
    <property type="match status" value="1"/>
</dbReference>
<evidence type="ECO:0000259" key="3">
    <source>
        <dbReference type="Pfam" id="PF00931"/>
    </source>
</evidence>
<organism evidence="6 7">
    <name type="scientific">Oryza sativa subsp. indica</name>
    <name type="common">Rice</name>
    <dbReference type="NCBI Taxonomy" id="39946"/>
    <lineage>
        <taxon>Eukaryota</taxon>
        <taxon>Viridiplantae</taxon>
        <taxon>Streptophyta</taxon>
        <taxon>Embryophyta</taxon>
        <taxon>Tracheophyta</taxon>
        <taxon>Spermatophyta</taxon>
        <taxon>Magnoliopsida</taxon>
        <taxon>Liliopsida</taxon>
        <taxon>Poales</taxon>
        <taxon>Poaceae</taxon>
        <taxon>BOP clade</taxon>
        <taxon>Oryzoideae</taxon>
        <taxon>Oryzeae</taxon>
        <taxon>Oryzinae</taxon>
        <taxon>Oryza</taxon>
        <taxon>Oryza sativa</taxon>
    </lineage>
</organism>
<dbReference type="AlphaFoldDB" id="A2YUY5"/>
<dbReference type="Pfam" id="PF00931">
    <property type="entry name" value="NB-ARC"/>
    <property type="match status" value="1"/>
</dbReference>
<dbReference type="InterPro" id="IPR058922">
    <property type="entry name" value="WHD_DRP"/>
</dbReference>
<dbReference type="GO" id="GO:0043531">
    <property type="term" value="F:ADP binding"/>
    <property type="evidence" value="ECO:0007669"/>
    <property type="project" value="InterPro"/>
</dbReference>
<dbReference type="PANTHER" id="PTHR23155:SF1094">
    <property type="entry name" value="OS11G0686400 PROTEIN"/>
    <property type="match status" value="1"/>
</dbReference>
<feature type="domain" description="NB-ARC" evidence="3">
    <location>
        <begin position="133"/>
        <end position="290"/>
    </location>
</feature>
<evidence type="ECO:0000259" key="4">
    <source>
        <dbReference type="Pfam" id="PF23559"/>
    </source>
</evidence>
<accession>A2YUY5</accession>
<dbReference type="EMBL" id="CM000133">
    <property type="protein sequence ID" value="EAZ06896.1"/>
    <property type="molecule type" value="Genomic_DNA"/>
</dbReference>
<dbReference type="InterPro" id="IPR027417">
    <property type="entry name" value="P-loop_NTPase"/>
</dbReference>
<keyword evidence="2" id="KW-0611">Plant defense</keyword>
<dbReference type="GO" id="GO:0002758">
    <property type="term" value="P:innate immune response-activating signaling pathway"/>
    <property type="evidence" value="ECO:0007669"/>
    <property type="project" value="UniProtKB-ARBA"/>
</dbReference>
<proteinExistence type="predicted"/>
<sequence length="1153" mass="130993">MDELKALVLEPSDVEHPASTAQSWMKEVRELSYDVQDFINELITTKTTPPSAAPSSSSLPGKITRLHREKVRRRRIIDDISRFRSRAKEAIEGYTSYGLNNRSMGPRYVPDEHMDFQFKPDGASRTLFGIDDENTVEKIEEWLTTGLGDQPTSWTVVLIVGPGGVGKTTLAKKLYDDFGYRFQHQAFVRTSKRPDRRTTLTSMMSQLQRLEPLHETCDEKLLIDKMKTHLRGKRCLIVLDNVWTVSTWNVVRHALPEDCCSRIVVTTEINDVAQAWSFYKSQHNASHVIKKHIFKMEPLNDDFSRDLLVSRVFGDKDKCPEELNEVSYEIARKCGGLPLATIAAASLLLSRPDKPDEWIYVQKSLIPDLRIQPTSEGMAQLLNNSFNNLPHHLKACMLYLSIYKEDHIINPDDLVKQWVAEDFVSATEGKSLDEAARNHFYELVHRGILETEHISCSDEVVSCTVHDMVLNFIKRKAMEENFVTAIDHSQSGIRLADKVRRLSLHFGYSKDAKAPACIRLSQLRSLVFSGFWKCGPSISEFHLLRVLFLHGKHGEVLDLTRIRELFLLTYLQIEGNVCIDLPSELQGLKYLRTLHIGAMVTFLRSEVVHLPPLLHFRLPPNLGYFVDAGSVQSIEELTNLQDLQLACPQIATSDHIKHNMKLLGSIIGILKSLKSLTVVPVCFSEDSNDNENSSIAIFLDFLDKVPPPCSLLQRLELFPRVCVFHRLPSWIITIEKLCILKVAVMELLRKDIETLSMLNALTVFSLYVRTTPAEPIIFDKSGFHVLKYFKFKCSTVSSLRFDEGAMPNLQRLKMEFNGSTVEQYNLENVGFKHLSGVKVSAKICIAGTSEANRMAIASVLNNAIRQNTRISSVIIRFINRVIKGFGADLPIVPTPHTDHMHENLRLDKSVRSWPTQCDGCKELGAGRRFKCEQCNSKVYYDRCCATAPHTLKHPLFPGSVFRFLQKPLASECGRACDACGDLMHGFVYHCFERGLDLHPRCARLPVRTANVKGYVMELRRVSACSRCCICMCGKEGYRNKFWSYRSSQEGQDINVHMACLKDLASKSHETLTKLYEILMGESQWTPTEVLGEDTSNQLVVSSAEDGDRTPLRQDEITEEFQHKDEVCNVLEHGREELRKKETDTRSLIIQLTI</sequence>
<dbReference type="PANTHER" id="PTHR23155">
    <property type="entry name" value="DISEASE RESISTANCE PROTEIN RP"/>
    <property type="match status" value="1"/>
</dbReference>
<dbReference type="FunFam" id="1.10.10.10:FF:000322">
    <property type="entry name" value="Probable disease resistance protein At1g63360"/>
    <property type="match status" value="1"/>
</dbReference>
<dbReference type="InterPro" id="IPR002182">
    <property type="entry name" value="NB-ARC"/>
</dbReference>
<dbReference type="PRINTS" id="PR00364">
    <property type="entry name" value="DISEASERSIST"/>
</dbReference>
<name>A2YUY5_ORYSI</name>
<reference evidence="6 7" key="1">
    <citation type="journal article" date="2005" name="PLoS Biol.">
        <title>The genomes of Oryza sativa: a history of duplications.</title>
        <authorList>
            <person name="Yu J."/>
            <person name="Wang J."/>
            <person name="Lin W."/>
            <person name="Li S."/>
            <person name="Li H."/>
            <person name="Zhou J."/>
            <person name="Ni P."/>
            <person name="Dong W."/>
            <person name="Hu S."/>
            <person name="Zeng C."/>
            <person name="Zhang J."/>
            <person name="Zhang Y."/>
            <person name="Li R."/>
            <person name="Xu Z."/>
            <person name="Li S."/>
            <person name="Li X."/>
            <person name="Zheng H."/>
            <person name="Cong L."/>
            <person name="Lin L."/>
            <person name="Yin J."/>
            <person name="Geng J."/>
            <person name="Li G."/>
            <person name="Shi J."/>
            <person name="Liu J."/>
            <person name="Lv H."/>
            <person name="Li J."/>
            <person name="Wang J."/>
            <person name="Deng Y."/>
            <person name="Ran L."/>
            <person name="Shi X."/>
            <person name="Wang X."/>
            <person name="Wu Q."/>
            <person name="Li C."/>
            <person name="Ren X."/>
            <person name="Wang J."/>
            <person name="Wang X."/>
            <person name="Li D."/>
            <person name="Liu D."/>
            <person name="Zhang X."/>
            <person name="Ji Z."/>
            <person name="Zhao W."/>
            <person name="Sun Y."/>
            <person name="Zhang Z."/>
            <person name="Bao J."/>
            <person name="Han Y."/>
            <person name="Dong L."/>
            <person name="Ji J."/>
            <person name="Chen P."/>
            <person name="Wu S."/>
            <person name="Liu J."/>
            <person name="Xiao Y."/>
            <person name="Bu D."/>
            <person name="Tan J."/>
            <person name="Yang L."/>
            <person name="Ye C."/>
            <person name="Zhang J."/>
            <person name="Xu J."/>
            <person name="Zhou Y."/>
            <person name="Yu Y."/>
            <person name="Zhang B."/>
            <person name="Zhuang S."/>
            <person name="Wei H."/>
            <person name="Liu B."/>
            <person name="Lei M."/>
            <person name="Yu H."/>
            <person name="Li Y."/>
            <person name="Xu H."/>
            <person name="Wei S."/>
            <person name="He X."/>
            <person name="Fang L."/>
            <person name="Zhang Z."/>
            <person name="Zhang Y."/>
            <person name="Huang X."/>
            <person name="Su Z."/>
            <person name="Tong W."/>
            <person name="Li J."/>
            <person name="Tong Z."/>
            <person name="Li S."/>
            <person name="Ye J."/>
            <person name="Wang L."/>
            <person name="Fang L."/>
            <person name="Lei T."/>
            <person name="Chen C."/>
            <person name="Chen H."/>
            <person name="Xu Z."/>
            <person name="Li H."/>
            <person name="Huang H."/>
            <person name="Zhang F."/>
            <person name="Xu H."/>
            <person name="Li N."/>
            <person name="Zhao C."/>
            <person name="Li S."/>
            <person name="Dong L."/>
            <person name="Huang Y."/>
            <person name="Li L."/>
            <person name="Xi Y."/>
            <person name="Qi Q."/>
            <person name="Li W."/>
            <person name="Zhang B."/>
            <person name="Hu W."/>
            <person name="Zhang Y."/>
            <person name="Tian X."/>
            <person name="Jiao Y."/>
            <person name="Liang X."/>
            <person name="Jin J."/>
            <person name="Gao L."/>
            <person name="Zheng W."/>
            <person name="Hao B."/>
            <person name="Liu S."/>
            <person name="Wang W."/>
            <person name="Yuan L."/>
            <person name="Cao M."/>
            <person name="McDermott J."/>
            <person name="Samudrala R."/>
            <person name="Wang J."/>
            <person name="Wong G.K."/>
            <person name="Yang H."/>
        </authorList>
    </citation>
    <scope>NUCLEOTIDE SEQUENCE [LARGE SCALE GENOMIC DNA]</scope>
    <source>
        <strain evidence="7">cv. 93-11</strain>
    </source>
</reference>
<evidence type="ECO:0000256" key="1">
    <source>
        <dbReference type="ARBA" id="ARBA00022737"/>
    </source>
</evidence>
<dbReference type="HOGENOM" id="CLU_000837_25_1_1"/>
<dbReference type="STRING" id="39946.A2YUY5"/>
<dbReference type="SUPFAM" id="SSF52540">
    <property type="entry name" value="P-loop containing nucleoside triphosphate hydrolases"/>
    <property type="match status" value="1"/>
</dbReference>
<dbReference type="Gene3D" id="1.10.8.430">
    <property type="entry name" value="Helical domain of apoptotic protease-activating factors"/>
    <property type="match status" value="1"/>
</dbReference>
<dbReference type="InterPro" id="IPR036388">
    <property type="entry name" value="WH-like_DNA-bd_sf"/>
</dbReference>
<dbReference type="InterPro" id="IPR032675">
    <property type="entry name" value="LRR_dom_sf"/>
</dbReference>
<dbReference type="SUPFAM" id="SSF52058">
    <property type="entry name" value="L domain-like"/>
    <property type="match status" value="1"/>
</dbReference>
<dbReference type="Proteomes" id="UP000007015">
    <property type="component" value="Chromosome 8"/>
</dbReference>
<dbReference type="Gene3D" id="3.80.10.10">
    <property type="entry name" value="Ribonuclease Inhibitor"/>
    <property type="match status" value="1"/>
</dbReference>
<evidence type="ECO:0000256" key="2">
    <source>
        <dbReference type="ARBA" id="ARBA00022821"/>
    </source>
</evidence>
<feature type="domain" description="Disease resistance R13L4/SHOC-2-like LRR" evidence="5">
    <location>
        <begin position="522"/>
        <end position="867"/>
    </location>
</feature>